<sequence length="591" mass="68401">MVFKLIKNIFSKPDTRTLGVLSQNKEVILDNCIITLLEDNLLFKNDSHEVSYEVKRITDLKLTNPTTLSFTFGHKKYKYDCKEDLSYIFKKINPLISSLNCIFSTSDFIYKIYEPDSNLFKPVDEKMIIKIIEDKKIFYLKIETEEDIIHFEEITTETQYYMDNKASTFVWSVMKDNNWFTFSMIFKKNLEYLEFLSKYVSSTYKSSEHGNNEYFEEIVQYEEDEERWDKGDDHEDIKGDIIDINDEGFVSAEEDSNDEPSSDEPNNNQPNNDIKNELLVVGNQNAFVTRGQSIGIFRNTDNGLEFKENLEDVLEGKASKMIPHNKSTSLIYLDKNESNVLKKLDLERGEVVENWSLDRKINDYFDSSKYDDSGTLVGLSDYSVFRIDPRTKEKISEEKSYKTKNEFKCGNATKTGHVAVADKKGDLRLYDKIDKRAKSLLPGLGDEIKHVDVTSDGKHIICTCKNYLMLFTVEGDYKKPIGSNKPIPKRLTLKPEHLVYINEEINFTPAKFSTDNLEDSIITSTGRYVIKWNLKDVLKGGVYFYTISRCSDLVIADNFEFGDNESIIVTLPNDVRSMKSGGLKRPDKRRW</sequence>
<gene>
    <name evidence="3" type="primary">VID27</name>
    <name evidence="3" type="ORF">NBO_330g0001</name>
</gene>
<organism evidence="3 4">
    <name type="scientific">Nosema bombycis (strain CQ1 / CVCC 102059)</name>
    <name type="common">Microsporidian parasite</name>
    <name type="synonym">Pebrine of silkworm</name>
    <dbReference type="NCBI Taxonomy" id="578461"/>
    <lineage>
        <taxon>Eukaryota</taxon>
        <taxon>Fungi</taxon>
        <taxon>Fungi incertae sedis</taxon>
        <taxon>Microsporidia</taxon>
        <taxon>Nosematidae</taxon>
        <taxon>Nosema</taxon>
    </lineage>
</organism>
<dbReference type="GO" id="GO:0005634">
    <property type="term" value="C:nucleus"/>
    <property type="evidence" value="ECO:0007669"/>
    <property type="project" value="TreeGrafter"/>
</dbReference>
<evidence type="ECO:0000256" key="1">
    <source>
        <dbReference type="SAM" id="MobiDB-lite"/>
    </source>
</evidence>
<dbReference type="PANTHER" id="PTHR31913:SF0">
    <property type="entry name" value="VACUOLAR IMPORT AND DEGRADATION PROTEIN 27"/>
    <property type="match status" value="1"/>
</dbReference>
<protein>
    <submittedName>
        <fullName evidence="3">Vacuolar import and degradation protein 27</fullName>
    </submittedName>
</protein>
<dbReference type="VEuPathDB" id="MicrosporidiaDB:NBO_330g0001"/>
<evidence type="ECO:0000313" key="4">
    <source>
        <dbReference type="Proteomes" id="UP000016927"/>
    </source>
</evidence>
<dbReference type="OMA" id="EMAMINR"/>
<evidence type="ECO:0000313" key="3">
    <source>
        <dbReference type="EMBL" id="EOB12902.1"/>
    </source>
</evidence>
<dbReference type="GO" id="GO:0005737">
    <property type="term" value="C:cytoplasm"/>
    <property type="evidence" value="ECO:0007669"/>
    <property type="project" value="TreeGrafter"/>
</dbReference>
<dbReference type="InterPro" id="IPR013863">
    <property type="entry name" value="VID27_C"/>
</dbReference>
<proteinExistence type="predicted"/>
<dbReference type="AlphaFoldDB" id="R0KRS8"/>
<name>R0KRS8_NOSB1</name>
<dbReference type="HOGENOM" id="CLU_007002_1_1_1"/>
<feature type="compositionally biased region" description="Acidic residues" evidence="1">
    <location>
        <begin position="252"/>
        <end position="262"/>
    </location>
</feature>
<evidence type="ECO:0000259" key="2">
    <source>
        <dbReference type="Pfam" id="PF08553"/>
    </source>
</evidence>
<dbReference type="OrthoDB" id="10251113at2759"/>
<reference evidence="3 4" key="1">
    <citation type="journal article" date="2013" name="BMC Genomics">
        <title>Comparative genomics of parasitic silkworm microsporidia reveal an association between genome expansion and host adaptation.</title>
        <authorList>
            <person name="Pan G."/>
            <person name="Xu J."/>
            <person name="Li T."/>
            <person name="Xia Q."/>
            <person name="Liu S.L."/>
            <person name="Zhang G."/>
            <person name="Li S."/>
            <person name="Li C."/>
            <person name="Liu H."/>
            <person name="Yang L."/>
            <person name="Liu T."/>
            <person name="Zhang X."/>
            <person name="Wu Z."/>
            <person name="Fan W."/>
            <person name="Dang X."/>
            <person name="Xiang H."/>
            <person name="Tao M."/>
            <person name="Li Y."/>
            <person name="Hu J."/>
            <person name="Li Z."/>
            <person name="Lin L."/>
            <person name="Luo J."/>
            <person name="Geng L."/>
            <person name="Wang L."/>
            <person name="Long M."/>
            <person name="Wan Y."/>
            <person name="He N."/>
            <person name="Zhang Z."/>
            <person name="Lu C."/>
            <person name="Keeling P.J."/>
            <person name="Wang J."/>
            <person name="Xiang Z."/>
            <person name="Zhou Z."/>
        </authorList>
    </citation>
    <scope>NUCLEOTIDE SEQUENCE [LARGE SCALE GENOMIC DNA]</scope>
    <source>
        <strain evidence="4">CQ1 / CVCC 102059</strain>
    </source>
</reference>
<feature type="domain" description="Vacuolar import/degradation Vid27 C-terminal" evidence="2">
    <location>
        <begin position="275"/>
        <end position="589"/>
    </location>
</feature>
<keyword evidence="4" id="KW-1185">Reference proteome</keyword>
<dbReference type="PANTHER" id="PTHR31913">
    <property type="entry name" value="VACUOLAR IMPORT AND DEGRADATION PROTEIN 27"/>
    <property type="match status" value="1"/>
</dbReference>
<dbReference type="SUPFAM" id="SSF69322">
    <property type="entry name" value="Tricorn protease domain 2"/>
    <property type="match status" value="1"/>
</dbReference>
<accession>R0KRS8</accession>
<dbReference type="EMBL" id="KB909238">
    <property type="protein sequence ID" value="EOB12902.1"/>
    <property type="molecule type" value="Genomic_DNA"/>
</dbReference>
<dbReference type="Proteomes" id="UP000016927">
    <property type="component" value="Unassembled WGS sequence"/>
</dbReference>
<feature type="region of interest" description="Disordered" evidence="1">
    <location>
        <begin position="251"/>
        <end position="274"/>
    </location>
</feature>
<dbReference type="Pfam" id="PF08553">
    <property type="entry name" value="VID27"/>
    <property type="match status" value="1"/>
</dbReference>
<dbReference type="InterPro" id="IPR040458">
    <property type="entry name" value="Vid27"/>
</dbReference>
<feature type="compositionally biased region" description="Low complexity" evidence="1">
    <location>
        <begin position="263"/>
        <end position="273"/>
    </location>
</feature>